<dbReference type="Proteomes" id="UP000547209">
    <property type="component" value="Unassembled WGS sequence"/>
</dbReference>
<dbReference type="GO" id="GO:0008233">
    <property type="term" value="F:peptidase activity"/>
    <property type="evidence" value="ECO:0007669"/>
    <property type="project" value="InterPro"/>
</dbReference>
<name>A0A7X0RRF7_9BACL</name>
<gene>
    <name evidence="3" type="ORF">H7C19_15670</name>
</gene>
<dbReference type="InterPro" id="IPR052179">
    <property type="entry name" value="DD-CPase-like"/>
</dbReference>
<sequence>MALSLSLTACTHLLETRAAANVPSPSSSGQAIPITPSTPPISSDDPASDPSIQILVNKQKSLDADYAPEDLVRVDVPTVLKSEEVNQLRKEAADALKALFAGAETAGFKLYARSGYRSYKTQTALFAGYVKNHGEKEANRFSARAGQSEHQTGLAMDITSDSVSLQLSEDFGDTEEGQWVREHAPEYGFIVRYPKGKEDITGYMYEPWHLRYLGTKLAADVARSGLTYDEYAAKAADGGNPS</sequence>
<dbReference type="InterPro" id="IPR003709">
    <property type="entry name" value="VanY-like_core_dom"/>
</dbReference>
<dbReference type="InterPro" id="IPR009045">
    <property type="entry name" value="Zn_M74/Hedgehog-like"/>
</dbReference>
<dbReference type="EMBL" id="JACJVP010000025">
    <property type="protein sequence ID" value="MBB6672118.1"/>
    <property type="molecule type" value="Genomic_DNA"/>
</dbReference>
<reference evidence="3 4" key="1">
    <citation type="submission" date="2020-08" db="EMBL/GenBank/DDBJ databases">
        <title>Cohnella phylogeny.</title>
        <authorList>
            <person name="Dunlap C."/>
        </authorList>
    </citation>
    <scope>NUCLEOTIDE SEQUENCE [LARGE SCALE GENOMIC DNA]</scope>
    <source>
        <strain evidence="3 4">DSM 28246</strain>
    </source>
</reference>
<dbReference type="AlphaFoldDB" id="A0A7X0RRF7"/>
<dbReference type="SUPFAM" id="SSF55166">
    <property type="entry name" value="Hedgehog/DD-peptidase"/>
    <property type="match status" value="1"/>
</dbReference>
<feature type="compositionally biased region" description="Low complexity" evidence="1">
    <location>
        <begin position="30"/>
        <end position="50"/>
    </location>
</feature>
<comment type="caution">
    <text evidence="3">The sequence shown here is derived from an EMBL/GenBank/DDBJ whole genome shotgun (WGS) entry which is preliminary data.</text>
</comment>
<dbReference type="Gene3D" id="3.30.1380.10">
    <property type="match status" value="1"/>
</dbReference>
<dbReference type="PANTHER" id="PTHR34385">
    <property type="entry name" value="D-ALANYL-D-ALANINE CARBOXYPEPTIDASE"/>
    <property type="match status" value="1"/>
</dbReference>
<protein>
    <submittedName>
        <fullName evidence="3">M15 family metallopeptidase</fullName>
    </submittedName>
</protein>
<dbReference type="CDD" id="cd14852">
    <property type="entry name" value="LD-carboxypeptidase"/>
    <property type="match status" value="1"/>
</dbReference>
<evidence type="ECO:0000256" key="1">
    <source>
        <dbReference type="SAM" id="MobiDB-lite"/>
    </source>
</evidence>
<evidence type="ECO:0000313" key="4">
    <source>
        <dbReference type="Proteomes" id="UP000547209"/>
    </source>
</evidence>
<accession>A0A7X0RRF7</accession>
<organism evidence="3 4">
    <name type="scientific">Cohnella nanjingensis</name>
    <dbReference type="NCBI Taxonomy" id="1387779"/>
    <lineage>
        <taxon>Bacteria</taxon>
        <taxon>Bacillati</taxon>
        <taxon>Bacillota</taxon>
        <taxon>Bacilli</taxon>
        <taxon>Bacillales</taxon>
        <taxon>Paenibacillaceae</taxon>
        <taxon>Cohnella</taxon>
    </lineage>
</organism>
<dbReference type="InterPro" id="IPR058193">
    <property type="entry name" value="VanY/YodJ_core_dom"/>
</dbReference>
<proteinExistence type="predicted"/>
<dbReference type="PANTHER" id="PTHR34385:SF1">
    <property type="entry name" value="PEPTIDOGLYCAN L-ALANYL-D-GLUTAMATE ENDOPEPTIDASE CWLK"/>
    <property type="match status" value="1"/>
</dbReference>
<dbReference type="Pfam" id="PF02557">
    <property type="entry name" value="VanY"/>
    <property type="match status" value="1"/>
</dbReference>
<feature type="region of interest" description="Disordered" evidence="1">
    <location>
        <begin position="20"/>
        <end position="50"/>
    </location>
</feature>
<evidence type="ECO:0000313" key="3">
    <source>
        <dbReference type="EMBL" id="MBB6672118.1"/>
    </source>
</evidence>
<dbReference type="GO" id="GO:0006508">
    <property type="term" value="P:proteolysis"/>
    <property type="evidence" value="ECO:0007669"/>
    <property type="project" value="InterPro"/>
</dbReference>
<feature type="domain" description="D-alanyl-D-alanine carboxypeptidase-like core" evidence="2">
    <location>
        <begin position="86"/>
        <end position="214"/>
    </location>
</feature>
<evidence type="ECO:0000259" key="2">
    <source>
        <dbReference type="Pfam" id="PF02557"/>
    </source>
</evidence>
<keyword evidence="4" id="KW-1185">Reference proteome</keyword>